<keyword evidence="4" id="KW-1185">Reference proteome</keyword>
<name>A0AA88SFA2_9ASTE</name>
<gene>
    <name evidence="3" type="ORF">RJ640_004097</name>
</gene>
<protein>
    <recommendedName>
        <fullName evidence="2">ABC1 atypical kinase-like domain-containing protein</fullName>
    </recommendedName>
</protein>
<dbReference type="AlphaFoldDB" id="A0AA88SFA2"/>
<dbReference type="InterPro" id="IPR004147">
    <property type="entry name" value="ABC1_dom"/>
</dbReference>
<proteinExistence type="inferred from homology"/>
<organism evidence="3 4">
    <name type="scientific">Escallonia rubra</name>
    <dbReference type="NCBI Taxonomy" id="112253"/>
    <lineage>
        <taxon>Eukaryota</taxon>
        <taxon>Viridiplantae</taxon>
        <taxon>Streptophyta</taxon>
        <taxon>Embryophyta</taxon>
        <taxon>Tracheophyta</taxon>
        <taxon>Spermatophyta</taxon>
        <taxon>Magnoliopsida</taxon>
        <taxon>eudicotyledons</taxon>
        <taxon>Gunneridae</taxon>
        <taxon>Pentapetalae</taxon>
        <taxon>asterids</taxon>
        <taxon>campanulids</taxon>
        <taxon>Escalloniales</taxon>
        <taxon>Escalloniaceae</taxon>
        <taxon>Escallonia</taxon>
    </lineage>
</organism>
<comment type="similarity">
    <text evidence="1">Belongs to the protein kinase superfamily. ADCK protein kinase family.</text>
</comment>
<accession>A0AA88SFA2</accession>
<comment type="caution">
    <text evidence="3">The sequence shown here is derived from an EMBL/GenBank/DDBJ whole genome shotgun (WGS) entry which is preliminary data.</text>
</comment>
<dbReference type="PANTHER" id="PTHR10566:SF115">
    <property type="entry name" value="PROTEIN ACTIVITY OF BC1 COMPLEX KINASE 8, CHLOROPLASTIC"/>
    <property type="match status" value="1"/>
</dbReference>
<dbReference type="Pfam" id="PF03109">
    <property type="entry name" value="ABC1"/>
    <property type="match status" value="1"/>
</dbReference>
<sequence>MSLTVVVGEAGICALKHQPYHYTLQDQDPSFPSETAVSIVEEELGAPVNDIFDWFDFEPITAASLGNLELILCQTF</sequence>
<dbReference type="GO" id="GO:0046467">
    <property type="term" value="P:membrane lipid biosynthetic process"/>
    <property type="evidence" value="ECO:0007669"/>
    <property type="project" value="TreeGrafter"/>
</dbReference>
<evidence type="ECO:0000313" key="4">
    <source>
        <dbReference type="Proteomes" id="UP001187471"/>
    </source>
</evidence>
<evidence type="ECO:0000259" key="2">
    <source>
        <dbReference type="Pfam" id="PF03109"/>
    </source>
</evidence>
<dbReference type="EMBL" id="JAVXUO010000825">
    <property type="protein sequence ID" value="KAK2988795.1"/>
    <property type="molecule type" value="Genomic_DNA"/>
</dbReference>
<reference evidence="3" key="1">
    <citation type="submission" date="2022-12" db="EMBL/GenBank/DDBJ databases">
        <title>Draft genome assemblies for two species of Escallonia (Escalloniales).</title>
        <authorList>
            <person name="Chanderbali A."/>
            <person name="Dervinis C."/>
            <person name="Anghel I."/>
            <person name="Soltis D."/>
            <person name="Soltis P."/>
            <person name="Zapata F."/>
        </authorList>
    </citation>
    <scope>NUCLEOTIDE SEQUENCE</scope>
    <source>
        <strain evidence="3">UCBG92.1500</strain>
        <tissue evidence="3">Leaf</tissue>
    </source>
</reference>
<evidence type="ECO:0000256" key="1">
    <source>
        <dbReference type="ARBA" id="ARBA00009670"/>
    </source>
</evidence>
<dbReference type="GO" id="GO:0016020">
    <property type="term" value="C:membrane"/>
    <property type="evidence" value="ECO:0007669"/>
    <property type="project" value="GOC"/>
</dbReference>
<dbReference type="Proteomes" id="UP001187471">
    <property type="component" value="Unassembled WGS sequence"/>
</dbReference>
<dbReference type="InterPro" id="IPR050154">
    <property type="entry name" value="UbiB_kinase"/>
</dbReference>
<dbReference type="GO" id="GO:1901031">
    <property type="term" value="P:regulation of response to reactive oxygen species"/>
    <property type="evidence" value="ECO:0007669"/>
    <property type="project" value="TreeGrafter"/>
</dbReference>
<evidence type="ECO:0000313" key="3">
    <source>
        <dbReference type="EMBL" id="KAK2988795.1"/>
    </source>
</evidence>
<feature type="domain" description="ABC1 atypical kinase-like" evidence="2">
    <location>
        <begin position="24"/>
        <end position="67"/>
    </location>
</feature>
<dbReference type="PANTHER" id="PTHR10566">
    <property type="entry name" value="CHAPERONE-ACTIVITY OF BC1 COMPLEX CABC1 -RELATED"/>
    <property type="match status" value="1"/>
</dbReference>